<keyword evidence="2" id="KW-1185">Reference proteome</keyword>
<comment type="caution">
    <text evidence="1">The sequence shown here is derived from an EMBL/GenBank/DDBJ whole genome shotgun (WGS) entry which is preliminary data.</text>
</comment>
<evidence type="ECO:0000313" key="1">
    <source>
        <dbReference type="EMBL" id="RAL23582.1"/>
    </source>
</evidence>
<dbReference type="EMBL" id="QHKO01000002">
    <property type="protein sequence ID" value="RAL23582.1"/>
    <property type="molecule type" value="Genomic_DNA"/>
</dbReference>
<proteinExistence type="predicted"/>
<organism evidence="1 2">
    <name type="scientific">Lujinxingia litoralis</name>
    <dbReference type="NCBI Taxonomy" id="2211119"/>
    <lineage>
        <taxon>Bacteria</taxon>
        <taxon>Deltaproteobacteria</taxon>
        <taxon>Bradymonadales</taxon>
        <taxon>Lujinxingiaceae</taxon>
        <taxon>Lujinxingia</taxon>
    </lineage>
</organism>
<evidence type="ECO:0000313" key="2">
    <source>
        <dbReference type="Proteomes" id="UP000249169"/>
    </source>
</evidence>
<dbReference type="Proteomes" id="UP000249169">
    <property type="component" value="Unassembled WGS sequence"/>
</dbReference>
<name>A0A328C8U7_9DELT</name>
<sequence>MVPTLGNGVREHELGLSLGASLWPRPFYGSLTAAYRLRGSRQAAGGEQIEMFDEIPIMAEVGWAPHPSLWIRGLAQGVIGLGPPESLDIFNLTPLTQSYLKVGPGLILTIPGGIQLSLDVMLTPWGINTVQSVDGIVGIAYEFAP</sequence>
<reference evidence="1 2" key="1">
    <citation type="submission" date="2018-05" db="EMBL/GenBank/DDBJ databases">
        <title>Lujinxingia marina gen. nov. sp. nov., a new facultative anaerobic member of the class Deltaproteobacteria, and proposal of Lujinxingaceae fam. nov.</title>
        <authorList>
            <person name="Li C.-M."/>
        </authorList>
    </citation>
    <scope>NUCLEOTIDE SEQUENCE [LARGE SCALE GENOMIC DNA]</scope>
    <source>
        <strain evidence="1 2">B210</strain>
    </source>
</reference>
<gene>
    <name evidence="1" type="ORF">DL240_05330</name>
</gene>
<dbReference type="AlphaFoldDB" id="A0A328C8U7"/>
<protein>
    <recommendedName>
        <fullName evidence="3">Bacterial surface antigen (D15) domain-containing protein</fullName>
    </recommendedName>
</protein>
<accession>A0A328C8U7</accession>
<evidence type="ECO:0008006" key="3">
    <source>
        <dbReference type="Google" id="ProtNLM"/>
    </source>
</evidence>